<evidence type="ECO:0000256" key="1">
    <source>
        <dbReference type="ARBA" id="ARBA00022617"/>
    </source>
</evidence>
<dbReference type="GO" id="GO:0016020">
    <property type="term" value="C:membrane"/>
    <property type="evidence" value="ECO:0007669"/>
    <property type="project" value="TreeGrafter"/>
</dbReference>
<dbReference type="AlphaFoldDB" id="A0A7G2CP20"/>
<comment type="similarity">
    <text evidence="4 5">Belongs to the cytochrome b5 family.</text>
</comment>
<dbReference type="InterPro" id="IPR050668">
    <property type="entry name" value="Cytochrome_b5"/>
</dbReference>
<dbReference type="Gene3D" id="3.10.120.10">
    <property type="entry name" value="Cytochrome b5-like heme/steroid binding domain"/>
    <property type="match status" value="1"/>
</dbReference>
<feature type="region of interest" description="Disordered" evidence="6">
    <location>
        <begin position="1"/>
        <end position="33"/>
    </location>
</feature>
<accession>A0A7G2CP20</accession>
<gene>
    <name evidence="8" type="ORF">ADEAN_000913800</name>
</gene>
<keyword evidence="1 5" id="KW-0349">Heme</keyword>
<evidence type="ECO:0000256" key="2">
    <source>
        <dbReference type="ARBA" id="ARBA00022723"/>
    </source>
</evidence>
<dbReference type="PROSITE" id="PS00191">
    <property type="entry name" value="CYTOCHROME_B5_1"/>
    <property type="match status" value="1"/>
</dbReference>
<proteinExistence type="inferred from homology"/>
<evidence type="ECO:0000313" key="9">
    <source>
        <dbReference type="Proteomes" id="UP000515908"/>
    </source>
</evidence>
<dbReference type="VEuPathDB" id="TriTrypDB:ADEAN_000913800"/>
<sequence length="130" mass="14369">MSNAELGNMYSKFRKPKNQSTGPTTTHSWRDNASYNEGTRDFLASAKHYQCPPSRLYTRAEVALHNRSDDLWVVIFGNVLDVTSFVKRHPGGSVLLDGAGGHEMGTVFAQFHHPSTVGLFASFCIGRIVP</sequence>
<evidence type="ECO:0000256" key="5">
    <source>
        <dbReference type="RuleBase" id="RU362121"/>
    </source>
</evidence>
<feature type="compositionally biased region" description="Polar residues" evidence="6">
    <location>
        <begin position="18"/>
        <end position="33"/>
    </location>
</feature>
<keyword evidence="9" id="KW-1185">Reference proteome</keyword>
<dbReference type="Proteomes" id="UP000515908">
    <property type="component" value="Chromosome 22"/>
</dbReference>
<dbReference type="GO" id="GO:0046872">
    <property type="term" value="F:metal ion binding"/>
    <property type="evidence" value="ECO:0007669"/>
    <property type="project" value="UniProtKB-UniRule"/>
</dbReference>
<dbReference type="EMBL" id="LR877166">
    <property type="protein sequence ID" value="CAD2221606.1"/>
    <property type="molecule type" value="Genomic_DNA"/>
</dbReference>
<evidence type="ECO:0000256" key="4">
    <source>
        <dbReference type="ARBA" id="ARBA00038168"/>
    </source>
</evidence>
<evidence type="ECO:0000259" key="7">
    <source>
        <dbReference type="PROSITE" id="PS50255"/>
    </source>
</evidence>
<evidence type="ECO:0000256" key="6">
    <source>
        <dbReference type="SAM" id="MobiDB-lite"/>
    </source>
</evidence>
<dbReference type="GO" id="GO:0020037">
    <property type="term" value="F:heme binding"/>
    <property type="evidence" value="ECO:0007669"/>
    <property type="project" value="UniProtKB-UniRule"/>
</dbReference>
<dbReference type="InterPro" id="IPR036400">
    <property type="entry name" value="Cyt_B5-like_heme/steroid_sf"/>
</dbReference>
<keyword evidence="2 5" id="KW-0479">Metal-binding</keyword>
<dbReference type="PROSITE" id="PS50255">
    <property type="entry name" value="CYTOCHROME_B5_2"/>
    <property type="match status" value="1"/>
</dbReference>
<evidence type="ECO:0000313" key="8">
    <source>
        <dbReference type="EMBL" id="CAD2221606.1"/>
    </source>
</evidence>
<dbReference type="SMART" id="SM01117">
    <property type="entry name" value="Cyt-b5"/>
    <property type="match status" value="1"/>
</dbReference>
<dbReference type="PANTHER" id="PTHR19359">
    <property type="entry name" value="CYTOCHROME B5"/>
    <property type="match status" value="1"/>
</dbReference>
<dbReference type="InterPro" id="IPR001199">
    <property type="entry name" value="Cyt_B5-like_heme/steroid-bd"/>
</dbReference>
<keyword evidence="3 5" id="KW-0408">Iron</keyword>
<name>A0A7G2CP20_9TRYP</name>
<dbReference type="PANTHER" id="PTHR19359:SF25">
    <property type="entry name" value="CYTOCHROME B5 HEME-BINDING DOMAIN-CONTAINING PROTEIN"/>
    <property type="match status" value="1"/>
</dbReference>
<evidence type="ECO:0000256" key="3">
    <source>
        <dbReference type="ARBA" id="ARBA00023004"/>
    </source>
</evidence>
<reference evidence="8 9" key="1">
    <citation type="submission" date="2020-08" db="EMBL/GenBank/DDBJ databases">
        <authorList>
            <person name="Newling K."/>
            <person name="Davey J."/>
            <person name="Forrester S."/>
        </authorList>
    </citation>
    <scope>NUCLEOTIDE SEQUENCE [LARGE SCALE GENOMIC DNA]</scope>
    <source>
        <strain evidence="9">Crithidia deanei Carvalho (ATCC PRA-265)</strain>
    </source>
</reference>
<dbReference type="InterPro" id="IPR018506">
    <property type="entry name" value="Cyt_B5_heme-BS"/>
</dbReference>
<dbReference type="Pfam" id="PF00173">
    <property type="entry name" value="Cyt-b5"/>
    <property type="match status" value="1"/>
</dbReference>
<protein>
    <submittedName>
        <fullName evidence="8">Cytochrome b5-like Heme/Steroid binding domain containing protein, putative</fullName>
    </submittedName>
</protein>
<feature type="domain" description="Cytochrome b5 heme-binding" evidence="7">
    <location>
        <begin position="54"/>
        <end position="129"/>
    </location>
</feature>
<dbReference type="SUPFAM" id="SSF55856">
    <property type="entry name" value="Cytochrome b5-like heme/steroid binding domain"/>
    <property type="match status" value="1"/>
</dbReference>
<organism evidence="8 9">
    <name type="scientific">Angomonas deanei</name>
    <dbReference type="NCBI Taxonomy" id="59799"/>
    <lineage>
        <taxon>Eukaryota</taxon>
        <taxon>Discoba</taxon>
        <taxon>Euglenozoa</taxon>
        <taxon>Kinetoplastea</taxon>
        <taxon>Metakinetoplastina</taxon>
        <taxon>Trypanosomatida</taxon>
        <taxon>Trypanosomatidae</taxon>
        <taxon>Strigomonadinae</taxon>
        <taxon>Angomonas</taxon>
    </lineage>
</organism>